<protein>
    <submittedName>
        <fullName evidence="2">Uncharacterized protein</fullName>
    </submittedName>
</protein>
<feature type="compositionally biased region" description="Low complexity" evidence="1">
    <location>
        <begin position="67"/>
        <end position="78"/>
    </location>
</feature>
<comment type="caution">
    <text evidence="2">The sequence shown here is derived from an EMBL/GenBank/DDBJ whole genome shotgun (WGS) entry which is preliminary data.</text>
</comment>
<evidence type="ECO:0000313" key="3">
    <source>
        <dbReference type="Proteomes" id="UP000013232"/>
    </source>
</evidence>
<accession>N6XW28</accession>
<evidence type="ECO:0000313" key="2">
    <source>
        <dbReference type="EMBL" id="ENO85971.1"/>
    </source>
</evidence>
<dbReference type="AlphaFoldDB" id="N6XW28"/>
<gene>
    <name evidence="2" type="ORF">C666_14275</name>
</gene>
<keyword evidence="3" id="KW-1185">Reference proteome</keyword>
<dbReference type="Proteomes" id="UP000013232">
    <property type="component" value="Unassembled WGS sequence"/>
</dbReference>
<feature type="compositionally biased region" description="Pro residues" evidence="1">
    <location>
        <begin position="57"/>
        <end position="66"/>
    </location>
</feature>
<organism evidence="2 3">
    <name type="scientific">Thauera linaloolentis (strain DSM 12138 / JCM 21573 / CCUG 41526 / CIP 105981 / IAM 15112 / NBRC 102519 / 47Lol)</name>
    <dbReference type="NCBI Taxonomy" id="1123367"/>
    <lineage>
        <taxon>Bacteria</taxon>
        <taxon>Pseudomonadati</taxon>
        <taxon>Pseudomonadota</taxon>
        <taxon>Betaproteobacteria</taxon>
        <taxon>Rhodocyclales</taxon>
        <taxon>Zoogloeaceae</taxon>
        <taxon>Thauera</taxon>
    </lineage>
</organism>
<reference evidence="2 3" key="1">
    <citation type="submission" date="2012-09" db="EMBL/GenBank/DDBJ databases">
        <title>Draft Genome Sequences of 6 Strains from Genus Thauera.</title>
        <authorList>
            <person name="Liu B."/>
            <person name="Shapleigh J.P."/>
            <person name="Frostegard A.H."/>
        </authorList>
    </citation>
    <scope>NUCLEOTIDE SEQUENCE [LARGE SCALE GENOMIC DNA]</scope>
    <source>
        <strain evidence="3">47Lol / DSM 12138</strain>
    </source>
</reference>
<dbReference type="eggNOG" id="COG3668">
    <property type="taxonomic scope" value="Bacteria"/>
</dbReference>
<dbReference type="EMBL" id="AMXE01000063">
    <property type="protein sequence ID" value="ENO85971.1"/>
    <property type="molecule type" value="Genomic_DNA"/>
</dbReference>
<name>N6XW28_THAL4</name>
<sequence>MSIAAAASRTSGVHKQHFGYYRSLAKRFPFAIYHRLDGDEIQVWRVLVQDTRQASISPPPPAPPCCRSPAAARSSNARQSRRECG</sequence>
<feature type="region of interest" description="Disordered" evidence="1">
    <location>
        <begin position="52"/>
        <end position="85"/>
    </location>
</feature>
<evidence type="ECO:0000256" key="1">
    <source>
        <dbReference type="SAM" id="MobiDB-lite"/>
    </source>
</evidence>
<proteinExistence type="predicted"/>